<evidence type="ECO:0000313" key="2">
    <source>
        <dbReference type="Proteomes" id="UP000186769"/>
    </source>
</evidence>
<proteinExistence type="predicted"/>
<reference evidence="1 2" key="1">
    <citation type="submission" date="2016-12" db="EMBL/GenBank/DDBJ databases">
        <title>Genomic comparison of strains in the 'Actinomyces naeslundii' group.</title>
        <authorList>
            <person name="Mughal S.R."/>
            <person name="Do T."/>
            <person name="Gilbert S.C."/>
            <person name="Witherden E.A."/>
            <person name="Didelot X."/>
            <person name="Beighton D."/>
        </authorList>
    </citation>
    <scope>NUCLEOTIDE SEQUENCE [LARGE SCALE GENOMIC DNA]</scope>
    <source>
        <strain evidence="1 2">G53E</strain>
    </source>
</reference>
<sequence length="215" mass="23067">MIRWRHQTAPQKESILTDQSVVVITFTESSKAYEVLSDLRQASAEGRIDVVSALIAEREEDGHLHLAEGSDATIGEGTATGGLIGLIVGLLGGPLGMLLGWGAGSVIGSLSDIDHADKRETVLGDLSARVAPGTTAILAQVSEVTPEVLDNISTKLGGTVARRPVSEVLAELEAAEAAAEAADREARRTIRDKRREERKEAWDKRVADLKEHFKR</sequence>
<protein>
    <submittedName>
        <fullName evidence="1">Uncharacterized protein</fullName>
    </submittedName>
</protein>
<gene>
    <name evidence="1" type="ORF">BKH15_04265</name>
</gene>
<dbReference type="InterPro" id="IPR009200">
    <property type="entry name" value="DUF1269_membrane"/>
</dbReference>
<dbReference type="AlphaFoldDB" id="A0A1Q8WL79"/>
<dbReference type="Pfam" id="PF06897">
    <property type="entry name" value="DUF1269"/>
    <property type="match status" value="1"/>
</dbReference>
<comment type="caution">
    <text evidence="1">The sequence shown here is derived from an EMBL/GenBank/DDBJ whole genome shotgun (WGS) entry which is preliminary data.</text>
</comment>
<organism evidence="1 2">
    <name type="scientific">Actinomyces oris</name>
    <dbReference type="NCBI Taxonomy" id="544580"/>
    <lineage>
        <taxon>Bacteria</taxon>
        <taxon>Bacillati</taxon>
        <taxon>Actinomycetota</taxon>
        <taxon>Actinomycetes</taxon>
        <taxon>Actinomycetales</taxon>
        <taxon>Actinomycetaceae</taxon>
        <taxon>Actinomyces</taxon>
    </lineage>
</organism>
<name>A0A1Q8WL79_9ACTO</name>
<dbReference type="Proteomes" id="UP000186769">
    <property type="component" value="Unassembled WGS sequence"/>
</dbReference>
<dbReference type="EMBL" id="MSKW01000009">
    <property type="protein sequence ID" value="OLO78468.1"/>
    <property type="molecule type" value="Genomic_DNA"/>
</dbReference>
<evidence type="ECO:0000313" key="1">
    <source>
        <dbReference type="EMBL" id="OLO78468.1"/>
    </source>
</evidence>
<accession>A0A1Q8WL79</accession>